<proteinExistence type="predicted"/>
<organism evidence="2 3">
    <name type="scientific">Pyrobaculum aerophilum</name>
    <dbReference type="NCBI Taxonomy" id="13773"/>
    <lineage>
        <taxon>Archaea</taxon>
        <taxon>Thermoproteota</taxon>
        <taxon>Thermoprotei</taxon>
        <taxon>Thermoproteales</taxon>
        <taxon>Thermoproteaceae</taxon>
        <taxon>Pyrobaculum</taxon>
    </lineage>
</organism>
<dbReference type="RefSeq" id="WP_116430538.1">
    <property type="nucleotide sequence ID" value="NZ_NMUE01000024.1"/>
</dbReference>
<sequence>MVHVTGCSIVVPSIAEEDGAVAITHYVPTCATGTDFKTEIVKQYFTYKGVQFRVRLVIIRC</sequence>
<evidence type="ECO:0000313" key="4">
    <source>
        <dbReference type="Proteomes" id="UP000257123"/>
    </source>
</evidence>
<dbReference type="EMBL" id="NMUF01000022">
    <property type="protein sequence ID" value="RFA97771.1"/>
    <property type="molecule type" value="Genomic_DNA"/>
</dbReference>
<comment type="caution">
    <text evidence="2">The sequence shown here is derived from an EMBL/GenBank/DDBJ whole genome shotgun (WGS) entry which is preliminary data.</text>
</comment>
<gene>
    <name evidence="1" type="ORF">CGL51_07930</name>
    <name evidence="2" type="ORF">CGL52_08480</name>
</gene>
<evidence type="ECO:0000313" key="1">
    <source>
        <dbReference type="EMBL" id="RFA95253.1"/>
    </source>
</evidence>
<name>A0A371R2K4_9CREN</name>
<dbReference type="OrthoDB" id="29178at2157"/>
<accession>A0A371R2K4</accession>
<dbReference type="AlphaFoldDB" id="A0A371R2K4"/>
<reference evidence="3 4" key="1">
    <citation type="submission" date="2017-07" db="EMBL/GenBank/DDBJ databases">
        <title>Draft genome sequence of aerobic hyperthermophilic archaea, Pyrobaculum aerophilum YKB31 and YKB32.</title>
        <authorList>
            <person name="Mochizuki T."/>
            <person name="Berliner A.J."/>
            <person name="Yoshida-Takashima Y."/>
            <person name="Takaki Y."/>
            <person name="Nunoura T."/>
            <person name="Takai K."/>
        </authorList>
    </citation>
    <scope>NUCLEOTIDE SEQUENCE [LARGE SCALE GENOMIC DNA]</scope>
    <source>
        <strain evidence="1 4">YKB31</strain>
        <strain evidence="2 3">YKB32</strain>
    </source>
</reference>
<protein>
    <submittedName>
        <fullName evidence="2">Uncharacterized protein</fullName>
    </submittedName>
</protein>
<dbReference type="EMBL" id="NMUE01000024">
    <property type="protein sequence ID" value="RFA95253.1"/>
    <property type="molecule type" value="Genomic_DNA"/>
</dbReference>
<evidence type="ECO:0000313" key="2">
    <source>
        <dbReference type="EMBL" id="RFA97771.1"/>
    </source>
</evidence>
<dbReference type="Proteomes" id="UP000257123">
    <property type="component" value="Unassembled WGS sequence"/>
</dbReference>
<evidence type="ECO:0000313" key="3">
    <source>
        <dbReference type="Proteomes" id="UP000256877"/>
    </source>
</evidence>
<dbReference type="Proteomes" id="UP000256877">
    <property type="component" value="Unassembled WGS sequence"/>
</dbReference>